<dbReference type="AlphaFoldDB" id="A0A1H3Z7V0"/>
<name>A0A1H3Z7V0_9GAMM</name>
<dbReference type="Gene3D" id="3.40.50.300">
    <property type="entry name" value="P-loop containing nucleotide triphosphate hydrolases"/>
    <property type="match status" value="2"/>
</dbReference>
<keyword evidence="1" id="KW-1133">Transmembrane helix</keyword>
<feature type="transmembrane region" description="Helical" evidence="1">
    <location>
        <begin position="299"/>
        <end position="319"/>
    </location>
</feature>
<dbReference type="PANTHER" id="PTHR32114:SF2">
    <property type="entry name" value="ABC TRANSPORTER ABCH.3"/>
    <property type="match status" value="1"/>
</dbReference>
<dbReference type="InterPro" id="IPR038729">
    <property type="entry name" value="Rad50/SbcC_AAA"/>
</dbReference>
<evidence type="ECO:0000313" key="4">
    <source>
        <dbReference type="Proteomes" id="UP000199397"/>
    </source>
</evidence>
<feature type="transmembrane region" description="Helical" evidence="1">
    <location>
        <begin position="258"/>
        <end position="279"/>
    </location>
</feature>
<dbReference type="Pfam" id="PF13476">
    <property type="entry name" value="AAA_23"/>
    <property type="match status" value="1"/>
</dbReference>
<dbReference type="STRING" id="525918.SAMN05660964_01077"/>
<feature type="domain" description="Rad50/SbcC-type AAA" evidence="2">
    <location>
        <begin position="7"/>
        <end position="184"/>
    </location>
</feature>
<evidence type="ECO:0000256" key="1">
    <source>
        <dbReference type="SAM" id="Phobius"/>
    </source>
</evidence>
<evidence type="ECO:0000313" key="3">
    <source>
        <dbReference type="EMBL" id="SEA19461.1"/>
    </source>
</evidence>
<dbReference type="SUPFAM" id="SSF52540">
    <property type="entry name" value="P-loop containing nucleoside triphosphate hydrolases"/>
    <property type="match status" value="1"/>
</dbReference>
<evidence type="ECO:0000259" key="2">
    <source>
        <dbReference type="Pfam" id="PF13476"/>
    </source>
</evidence>
<proteinExistence type="predicted"/>
<keyword evidence="1" id="KW-0812">Transmembrane</keyword>
<sequence length="618" mass="69518">MIITAINAENFRKYTSLQLDNLPDRGLIALIGGNESGKSSIGDAIQFGLFGRTDQVPPEEAAKLIHWGTNQASVALRLQHRGHEYRLVRSIDTEGNVAATLFSTEEEVTLADTPESVERQIKALFGYYYSAFSKAFYWGQQSSNTKEGDSDNLRAIAGLREHANLSKQLEREQQERLDTLKEMEGRSRHTLNAINTLHIDDTQLPRLNTIVADIEARQQQLTLMGQRLDKESLAYPANLEAFKGVERNTRKIGLWTKITLLVFLVALLVGLFLMFTPEWGSKLLGNISAPAQDLLGRGAIRLASIAALVGAILLVYGWYVEVRRLRPLQTQANHLAAALEDSYQACTQPISRHLQTDSIDYLVEKHLDFPATSTNHPDMVAIPEWTQSARRYQSKALYVHSAADTLNVGLTNRRQELAQHHETVKADILTAQQQLEHRAHLQTLATEQETTLENERRQQVVTSTAIDLLQRDASHSIERFNQLVKTRCPELLQRFTQTHYKSLEILPDFSLKVLSEEKGDYLDFNEISTGTQRQVALAMRIALANALADATKTDKQMLFLDEPFAFFDPERTQNTLESLAETSKGVMSQIWLTAQTQPEGVKLAQSIHCQQGNHTLKV</sequence>
<dbReference type="GO" id="GO:0006302">
    <property type="term" value="P:double-strand break repair"/>
    <property type="evidence" value="ECO:0007669"/>
    <property type="project" value="InterPro"/>
</dbReference>
<dbReference type="PANTHER" id="PTHR32114">
    <property type="entry name" value="ABC TRANSPORTER ABCH.3"/>
    <property type="match status" value="1"/>
</dbReference>
<gene>
    <name evidence="3" type="ORF">SAMN05660964_01077</name>
</gene>
<dbReference type="InterPro" id="IPR027417">
    <property type="entry name" value="P-loop_NTPase"/>
</dbReference>
<dbReference type="EMBL" id="FNQP01000005">
    <property type="protein sequence ID" value="SEA19461.1"/>
    <property type="molecule type" value="Genomic_DNA"/>
</dbReference>
<keyword evidence="1" id="KW-0472">Membrane</keyword>
<organism evidence="3 4">
    <name type="scientific">Thiothrix caldifontis</name>
    <dbReference type="NCBI Taxonomy" id="525918"/>
    <lineage>
        <taxon>Bacteria</taxon>
        <taxon>Pseudomonadati</taxon>
        <taxon>Pseudomonadota</taxon>
        <taxon>Gammaproteobacteria</taxon>
        <taxon>Thiotrichales</taxon>
        <taxon>Thiotrichaceae</taxon>
        <taxon>Thiothrix</taxon>
    </lineage>
</organism>
<keyword evidence="4" id="KW-1185">Reference proteome</keyword>
<dbReference type="Proteomes" id="UP000199397">
    <property type="component" value="Unassembled WGS sequence"/>
</dbReference>
<reference evidence="3 4" key="1">
    <citation type="submission" date="2016-10" db="EMBL/GenBank/DDBJ databases">
        <authorList>
            <person name="de Groot N.N."/>
        </authorList>
    </citation>
    <scope>NUCLEOTIDE SEQUENCE [LARGE SCALE GENOMIC DNA]</scope>
    <source>
        <strain evidence="3 4">DSM 21228</strain>
    </source>
</reference>
<dbReference type="RefSeq" id="WP_093066168.1">
    <property type="nucleotide sequence ID" value="NZ_FNQP01000005.1"/>
</dbReference>
<accession>A0A1H3Z7V0</accession>
<protein>
    <submittedName>
        <fullName evidence="3">AAA domain-containing protein</fullName>
    </submittedName>
</protein>
<dbReference type="GO" id="GO:0016887">
    <property type="term" value="F:ATP hydrolysis activity"/>
    <property type="evidence" value="ECO:0007669"/>
    <property type="project" value="InterPro"/>
</dbReference>
<dbReference type="OrthoDB" id="9770373at2"/>